<feature type="transmembrane region" description="Helical" evidence="1">
    <location>
        <begin position="193"/>
        <end position="213"/>
    </location>
</feature>
<dbReference type="GO" id="GO:0080120">
    <property type="term" value="P:CAAX-box protein maturation"/>
    <property type="evidence" value="ECO:0007669"/>
    <property type="project" value="UniProtKB-ARBA"/>
</dbReference>
<keyword evidence="4" id="KW-1185">Reference proteome</keyword>
<dbReference type="InterPro" id="IPR003675">
    <property type="entry name" value="Rce1/LyrA-like_dom"/>
</dbReference>
<dbReference type="RefSeq" id="WP_153512908.1">
    <property type="nucleotide sequence ID" value="NZ_CP045652.1"/>
</dbReference>
<dbReference type="KEGG" id="sphe:GFH32_17885"/>
<feature type="transmembrane region" description="Helical" evidence="1">
    <location>
        <begin position="78"/>
        <end position="100"/>
    </location>
</feature>
<proteinExistence type="predicted"/>
<keyword evidence="3" id="KW-0482">Metalloprotease</keyword>
<evidence type="ECO:0000256" key="1">
    <source>
        <dbReference type="SAM" id="Phobius"/>
    </source>
</evidence>
<gene>
    <name evidence="3" type="ORF">GFH32_17885</name>
</gene>
<evidence type="ECO:0000313" key="3">
    <source>
        <dbReference type="EMBL" id="QGA28082.1"/>
    </source>
</evidence>
<dbReference type="AlphaFoldDB" id="A0A5Q0QJ72"/>
<organism evidence="3 4">
    <name type="scientific">Sphingobacterium zhuxiongii</name>
    <dbReference type="NCBI Taxonomy" id="2662364"/>
    <lineage>
        <taxon>Bacteria</taxon>
        <taxon>Pseudomonadati</taxon>
        <taxon>Bacteroidota</taxon>
        <taxon>Sphingobacteriia</taxon>
        <taxon>Sphingobacteriales</taxon>
        <taxon>Sphingobacteriaceae</taxon>
        <taxon>Sphingobacterium</taxon>
    </lineage>
</organism>
<sequence length="244" mass="28149">MVRKIWSRYVILNWKFGLLLVLLICIPRFYLVLSANKIGNYSAIGIIMLVSFLIPFIFLNPQGLWTIGWRKPSNYFNLALAFIKGLLFAFFLYFIGYFLFSDSIENWYIYIGKSYNIPSDISLNDKTSLFLIMASTGMLFSPFGEEMYFRGIVHECFANSFGHSSASRIDSAAFALTHLAHFGIIYWQGTWQFLPVPSLLWFAAMYSASRLFYISKIKTDSIFGAIASHAAFNFMMIYCIFYLL</sequence>
<dbReference type="GO" id="GO:0006508">
    <property type="term" value="P:proteolysis"/>
    <property type="evidence" value="ECO:0007669"/>
    <property type="project" value="UniProtKB-KW"/>
</dbReference>
<dbReference type="Proteomes" id="UP000326921">
    <property type="component" value="Chromosome"/>
</dbReference>
<feature type="domain" description="CAAX prenyl protease 2/Lysostaphin resistance protein A-like" evidence="2">
    <location>
        <begin position="129"/>
        <end position="235"/>
    </location>
</feature>
<keyword evidence="3" id="KW-0378">Hydrolase</keyword>
<protein>
    <submittedName>
        <fullName evidence="3">CPBP family intramembrane metalloprotease</fullName>
    </submittedName>
</protein>
<dbReference type="GO" id="GO:0008237">
    <property type="term" value="F:metallopeptidase activity"/>
    <property type="evidence" value="ECO:0007669"/>
    <property type="project" value="UniProtKB-KW"/>
</dbReference>
<dbReference type="GO" id="GO:0004175">
    <property type="term" value="F:endopeptidase activity"/>
    <property type="evidence" value="ECO:0007669"/>
    <property type="project" value="UniProtKB-ARBA"/>
</dbReference>
<keyword evidence="1" id="KW-0472">Membrane</keyword>
<keyword evidence="1" id="KW-1133">Transmembrane helix</keyword>
<feature type="transmembrane region" description="Helical" evidence="1">
    <location>
        <begin position="222"/>
        <end position="243"/>
    </location>
</feature>
<evidence type="ECO:0000313" key="4">
    <source>
        <dbReference type="Proteomes" id="UP000326921"/>
    </source>
</evidence>
<keyword evidence="3" id="KW-0645">Protease</keyword>
<keyword evidence="1" id="KW-0812">Transmembrane</keyword>
<name>A0A5Q0QJ72_9SPHI</name>
<evidence type="ECO:0000259" key="2">
    <source>
        <dbReference type="Pfam" id="PF02517"/>
    </source>
</evidence>
<reference evidence="3 4" key="1">
    <citation type="submission" date="2019-10" db="EMBL/GenBank/DDBJ databases">
        <authorList>
            <person name="Dong K."/>
        </authorList>
    </citation>
    <scope>NUCLEOTIDE SEQUENCE [LARGE SCALE GENOMIC DNA]</scope>
    <source>
        <strain evidence="4">dk4302</strain>
    </source>
</reference>
<dbReference type="EMBL" id="CP045652">
    <property type="protein sequence ID" value="QGA28082.1"/>
    <property type="molecule type" value="Genomic_DNA"/>
</dbReference>
<dbReference type="Pfam" id="PF02517">
    <property type="entry name" value="Rce1-like"/>
    <property type="match status" value="1"/>
</dbReference>
<feature type="transmembrane region" description="Helical" evidence="1">
    <location>
        <begin position="38"/>
        <end position="58"/>
    </location>
</feature>
<feature type="transmembrane region" description="Helical" evidence="1">
    <location>
        <begin position="12"/>
        <end position="32"/>
    </location>
</feature>
<accession>A0A5Q0QJ72</accession>